<evidence type="ECO:0000256" key="3">
    <source>
        <dbReference type="SAM" id="MobiDB-lite"/>
    </source>
</evidence>
<dbReference type="Gene3D" id="6.10.250.3150">
    <property type="match status" value="1"/>
</dbReference>
<keyword evidence="8" id="KW-1185">Reference proteome</keyword>
<evidence type="ECO:0000256" key="1">
    <source>
        <dbReference type="ARBA" id="ARBA00022729"/>
    </source>
</evidence>
<dbReference type="HOGENOM" id="CLU_029425_4_3_11"/>
<feature type="domain" description="Peptidoglycan hydrolase PcsB coiled-coil" evidence="6">
    <location>
        <begin position="101"/>
        <end position="172"/>
    </location>
</feature>
<dbReference type="InterPro" id="IPR019546">
    <property type="entry name" value="TAT_signal_bac_arc"/>
</dbReference>
<feature type="domain" description="M23ase beta-sheet core" evidence="5">
    <location>
        <begin position="301"/>
        <end position="394"/>
    </location>
</feature>
<proteinExistence type="predicted"/>
<dbReference type="InParanoid" id="K0YKK1"/>
<keyword evidence="2" id="KW-0175">Coiled coil</keyword>
<dbReference type="PANTHER" id="PTHR21666:SF270">
    <property type="entry name" value="MUREIN HYDROLASE ACTIVATOR ENVC"/>
    <property type="match status" value="1"/>
</dbReference>
<evidence type="ECO:0000259" key="6">
    <source>
        <dbReference type="Pfam" id="PF24568"/>
    </source>
</evidence>
<organism evidence="7 8">
    <name type="scientific">Slackia piriformis YIT 12062</name>
    <dbReference type="NCBI Taxonomy" id="742818"/>
    <lineage>
        <taxon>Bacteria</taxon>
        <taxon>Bacillati</taxon>
        <taxon>Actinomycetota</taxon>
        <taxon>Coriobacteriia</taxon>
        <taxon>Eggerthellales</taxon>
        <taxon>Eggerthellaceae</taxon>
        <taxon>Slackia</taxon>
    </lineage>
</organism>
<evidence type="ECO:0000313" key="7">
    <source>
        <dbReference type="EMBL" id="EJZ84112.1"/>
    </source>
</evidence>
<dbReference type="NCBIfam" id="TIGR01409">
    <property type="entry name" value="TAT_signal_seq"/>
    <property type="match status" value="1"/>
</dbReference>
<dbReference type="Proteomes" id="UP000006069">
    <property type="component" value="Unassembled WGS sequence"/>
</dbReference>
<dbReference type="SUPFAM" id="SSF51261">
    <property type="entry name" value="Duplicated hybrid motif"/>
    <property type="match status" value="1"/>
</dbReference>
<name>K0YKK1_9ACTN</name>
<dbReference type="PANTHER" id="PTHR21666">
    <property type="entry name" value="PEPTIDASE-RELATED"/>
    <property type="match status" value="1"/>
</dbReference>
<dbReference type="AlphaFoldDB" id="K0YKK1"/>
<keyword evidence="1 4" id="KW-0732">Signal</keyword>
<dbReference type="Pfam" id="PF10518">
    <property type="entry name" value="TAT_signal"/>
    <property type="match status" value="1"/>
</dbReference>
<dbReference type="CDD" id="cd12797">
    <property type="entry name" value="M23_peptidase"/>
    <property type="match status" value="1"/>
</dbReference>
<gene>
    <name evidence="7" type="ORF">HMPREF9451_00822</name>
</gene>
<dbReference type="RefSeq" id="WP_009139042.1">
    <property type="nucleotide sequence ID" value="NZ_JH815198.1"/>
</dbReference>
<feature type="chain" id="PRO_5003844549" evidence="4">
    <location>
        <begin position="36"/>
        <end position="406"/>
    </location>
</feature>
<dbReference type="OrthoDB" id="1099523at2"/>
<comment type="caution">
    <text evidence="7">The sequence shown here is derived from an EMBL/GenBank/DDBJ whole genome shotgun (WGS) entry which is preliminary data.</text>
</comment>
<reference evidence="7 8" key="1">
    <citation type="submission" date="2012-08" db="EMBL/GenBank/DDBJ databases">
        <title>The Genome Sequence of Slackia piriformis YIT 12062.</title>
        <authorList>
            <consortium name="The Broad Institute Genome Sequencing Platform"/>
            <person name="Earl A."/>
            <person name="Ward D."/>
            <person name="Feldgarden M."/>
            <person name="Gevers D."/>
            <person name="Morotomi M."/>
            <person name="Walker B."/>
            <person name="Young S.K."/>
            <person name="Zeng Q."/>
            <person name="Gargeya S."/>
            <person name="Fitzgerald M."/>
            <person name="Haas B."/>
            <person name="Abouelleil A."/>
            <person name="Alvarado L."/>
            <person name="Arachchi H.M."/>
            <person name="Berlin A.M."/>
            <person name="Chapman S.B."/>
            <person name="Goldberg J."/>
            <person name="Griggs A."/>
            <person name="Gujja S."/>
            <person name="Hansen M."/>
            <person name="Howarth C."/>
            <person name="Imamovic A."/>
            <person name="Larimer J."/>
            <person name="McCowen C."/>
            <person name="Montmayeur A."/>
            <person name="Murphy C."/>
            <person name="Neiman D."/>
            <person name="Pearson M."/>
            <person name="Priest M."/>
            <person name="Roberts A."/>
            <person name="Saif S."/>
            <person name="Shea T."/>
            <person name="Sisk P."/>
            <person name="Sykes S."/>
            <person name="Wortman J."/>
            <person name="Nusbaum C."/>
            <person name="Birren B."/>
        </authorList>
    </citation>
    <scope>NUCLEOTIDE SEQUENCE [LARGE SCALE GENOMIC DNA]</scope>
    <source>
        <strain evidence="7 8">YIT 12062</strain>
    </source>
</reference>
<dbReference type="InterPro" id="IPR057309">
    <property type="entry name" value="PcsB_CC"/>
</dbReference>
<dbReference type="InterPro" id="IPR011055">
    <property type="entry name" value="Dup_hybrid_motif"/>
</dbReference>
<dbReference type="InterPro" id="IPR050570">
    <property type="entry name" value="Cell_wall_metabolism_enzyme"/>
</dbReference>
<evidence type="ECO:0000259" key="5">
    <source>
        <dbReference type="Pfam" id="PF01551"/>
    </source>
</evidence>
<feature type="compositionally biased region" description="Low complexity" evidence="3">
    <location>
        <begin position="246"/>
        <end position="278"/>
    </location>
</feature>
<dbReference type="EMBL" id="ADMD01000006">
    <property type="protein sequence ID" value="EJZ84112.1"/>
    <property type="molecule type" value="Genomic_DNA"/>
</dbReference>
<accession>K0YKK1</accession>
<dbReference type="InterPro" id="IPR016047">
    <property type="entry name" value="M23ase_b-sheet_dom"/>
</dbReference>
<evidence type="ECO:0000256" key="4">
    <source>
        <dbReference type="SAM" id="SignalP"/>
    </source>
</evidence>
<dbReference type="Gene3D" id="2.70.70.10">
    <property type="entry name" value="Glucose Permease (Domain IIA)"/>
    <property type="match status" value="1"/>
</dbReference>
<sequence>MTETSSQLHGWTRRNFLKAAGAAGAMMLFPWLAYAAESDELDAKADDLEASAAEKQAQADELAAKLETLQTQFNDALVRYNTANDAHDAAVAAMEEAQVRIDEATQRIAELQVQLGNRAAAIYREGEPTFVDVLFGSKSFDDFVTNWDAMEKIGQQDAKLVQESKDAKAEAEAAKEEYSRQEQIAAEELENARVAKEELETAQASLQAEYDQMNDDIAAIHAEIEQVRMDADAAREKEEAAKKAAEQALASQMASSSGSSSGSSGGSTSSTPSTSVSGWVNPAPGKYITSGFGWRASIGDYHQGVDLSCKYEPVYCMADGTVTTSGWFGTGGQAVTVNHGNGIVSWYLHGSQLLVSVGQKVSAGQQIMVSGNTGFSTGAHLHFQINVNSPNGVTGTAVNPTAYFGW</sequence>
<dbReference type="Pfam" id="PF01551">
    <property type="entry name" value="Peptidase_M23"/>
    <property type="match status" value="1"/>
</dbReference>
<dbReference type="eggNOG" id="COG4942">
    <property type="taxonomic scope" value="Bacteria"/>
</dbReference>
<protein>
    <submittedName>
        <fullName evidence="7">Tat (Twin-arginine translocation) pathway signal sequence</fullName>
    </submittedName>
</protein>
<dbReference type="PATRIC" id="fig|742818.3.peg.875"/>
<feature type="coiled-coil region" evidence="2">
    <location>
        <begin position="38"/>
        <end position="114"/>
    </location>
</feature>
<evidence type="ECO:0000313" key="8">
    <source>
        <dbReference type="Proteomes" id="UP000006069"/>
    </source>
</evidence>
<dbReference type="GO" id="GO:0004222">
    <property type="term" value="F:metalloendopeptidase activity"/>
    <property type="evidence" value="ECO:0007669"/>
    <property type="project" value="TreeGrafter"/>
</dbReference>
<feature type="signal peptide" evidence="4">
    <location>
        <begin position="1"/>
        <end position="35"/>
    </location>
</feature>
<dbReference type="Pfam" id="PF24568">
    <property type="entry name" value="CC_PcsB"/>
    <property type="match status" value="1"/>
</dbReference>
<evidence type="ECO:0000256" key="2">
    <source>
        <dbReference type="SAM" id="Coils"/>
    </source>
</evidence>
<feature type="region of interest" description="Disordered" evidence="3">
    <location>
        <begin position="245"/>
        <end position="280"/>
    </location>
</feature>
<dbReference type="PROSITE" id="PS51318">
    <property type="entry name" value="TAT"/>
    <property type="match status" value="1"/>
</dbReference>
<dbReference type="InterPro" id="IPR006311">
    <property type="entry name" value="TAT_signal"/>
</dbReference>